<keyword evidence="1" id="KW-0805">Transcription regulation</keyword>
<dbReference type="InterPro" id="IPR020449">
    <property type="entry name" value="Tscrpt_reg_AraC-type_HTH"/>
</dbReference>
<dbReference type="InterPro" id="IPR009057">
    <property type="entry name" value="Homeodomain-like_sf"/>
</dbReference>
<name>A0ABT7Y6C1_9VIBR</name>
<sequence length="325" mass="37829">MLESSKQRQIRLSSTQNLIPFIDYCEENDINWQRIAKICDMPTDVLLNRDWLLSRHIMRFIDMLEREIGPTIGVEIGQRFEISSIKRLTDIIESCQCVAEALHQLVEFMTSMNNHVLLWTEFIDGQWWLCHRNGHKPTTPGVSQTEWYRTCQMITFCREFFGANWTPKKIKIMGMENTTVAKQYFAQSHVEFDCAFGAITIEMKGKGEFIRGIQNPWDIKGGITKLVQSYALLPWFTIEWFSNILGTTPRTLQRELKKQSLSFKQLKEQSRKEHATQLLATSTLPTSDVAWESGYSDLSNFNRAFKTWTGMTPSMYRKQHRASSS</sequence>
<dbReference type="PROSITE" id="PS01124">
    <property type="entry name" value="HTH_ARAC_FAMILY_2"/>
    <property type="match status" value="1"/>
</dbReference>
<evidence type="ECO:0000313" key="5">
    <source>
        <dbReference type="EMBL" id="MDN2483595.1"/>
    </source>
</evidence>
<comment type="caution">
    <text evidence="5">The sequence shown here is derived from an EMBL/GenBank/DDBJ whole genome shotgun (WGS) entry which is preliminary data.</text>
</comment>
<keyword evidence="2" id="KW-0238">DNA-binding</keyword>
<dbReference type="EMBL" id="JAUEOZ010000002">
    <property type="protein sequence ID" value="MDN2483595.1"/>
    <property type="molecule type" value="Genomic_DNA"/>
</dbReference>
<keyword evidence="6" id="KW-1185">Reference proteome</keyword>
<protein>
    <submittedName>
        <fullName evidence="5">AraC family transcriptional regulator</fullName>
    </submittedName>
</protein>
<dbReference type="RefSeq" id="WP_289963669.1">
    <property type="nucleotide sequence ID" value="NZ_JAUEOZ010000002.1"/>
</dbReference>
<feature type="domain" description="HTH araC/xylS-type" evidence="4">
    <location>
        <begin position="221"/>
        <end position="319"/>
    </location>
</feature>
<dbReference type="Proteomes" id="UP001169719">
    <property type="component" value="Unassembled WGS sequence"/>
</dbReference>
<evidence type="ECO:0000259" key="4">
    <source>
        <dbReference type="PROSITE" id="PS01124"/>
    </source>
</evidence>
<proteinExistence type="predicted"/>
<keyword evidence="3" id="KW-0804">Transcription</keyword>
<evidence type="ECO:0000256" key="2">
    <source>
        <dbReference type="ARBA" id="ARBA00023125"/>
    </source>
</evidence>
<organism evidence="5 6">
    <name type="scientific">Vibrio agarivorans</name>
    <dbReference type="NCBI Taxonomy" id="153622"/>
    <lineage>
        <taxon>Bacteria</taxon>
        <taxon>Pseudomonadati</taxon>
        <taxon>Pseudomonadota</taxon>
        <taxon>Gammaproteobacteria</taxon>
        <taxon>Vibrionales</taxon>
        <taxon>Vibrionaceae</taxon>
        <taxon>Vibrio</taxon>
    </lineage>
</organism>
<evidence type="ECO:0000256" key="3">
    <source>
        <dbReference type="ARBA" id="ARBA00023163"/>
    </source>
</evidence>
<dbReference type="PRINTS" id="PR00032">
    <property type="entry name" value="HTHARAC"/>
</dbReference>
<accession>A0ABT7Y6C1</accession>
<dbReference type="Gene3D" id="1.10.10.60">
    <property type="entry name" value="Homeodomain-like"/>
    <property type="match status" value="1"/>
</dbReference>
<dbReference type="PANTHER" id="PTHR47894:SF1">
    <property type="entry name" value="HTH-TYPE TRANSCRIPTIONAL REGULATOR VQSM"/>
    <property type="match status" value="1"/>
</dbReference>
<dbReference type="Pfam" id="PF12833">
    <property type="entry name" value="HTH_18"/>
    <property type="match status" value="1"/>
</dbReference>
<reference evidence="5" key="1">
    <citation type="submission" date="2024-05" db="EMBL/GenBank/DDBJ databases">
        <title>Genome Sequences of Four Agar- Degrading Marine Bacteria.</title>
        <authorList>
            <person name="Phillips E.K."/>
            <person name="Shaffer J.C."/>
            <person name="Henson M.W."/>
            <person name="Temperton B."/>
            <person name="Thrash C.J."/>
            <person name="Martin M.O."/>
        </authorList>
    </citation>
    <scope>NUCLEOTIDE SEQUENCE</scope>
    <source>
        <strain evidence="5">EKP203</strain>
    </source>
</reference>
<evidence type="ECO:0000256" key="1">
    <source>
        <dbReference type="ARBA" id="ARBA00023015"/>
    </source>
</evidence>
<dbReference type="SUPFAM" id="SSF46689">
    <property type="entry name" value="Homeodomain-like"/>
    <property type="match status" value="1"/>
</dbReference>
<dbReference type="PANTHER" id="PTHR47894">
    <property type="entry name" value="HTH-TYPE TRANSCRIPTIONAL REGULATOR GADX"/>
    <property type="match status" value="1"/>
</dbReference>
<dbReference type="SMART" id="SM00342">
    <property type="entry name" value="HTH_ARAC"/>
    <property type="match status" value="1"/>
</dbReference>
<dbReference type="InterPro" id="IPR018060">
    <property type="entry name" value="HTH_AraC"/>
</dbReference>
<gene>
    <name evidence="5" type="ORF">QWJ08_19805</name>
</gene>
<evidence type="ECO:0000313" key="6">
    <source>
        <dbReference type="Proteomes" id="UP001169719"/>
    </source>
</evidence>